<sequence>MTTPTQQAEAELARSNFRQRVFDRDRNQCLVPWCDDGADDAHHIIERDCWDHGGYIESNGASVCNKHHQAAERTEIPPQAFWLWISLRQSGVDPKTIATWDAASADKPLPNRIDTVHVDKWGDHFDTPPHDDLREHIKYPSTRHLLPLYWNETRGYAEERITADDSEVDSLDAFVGVPLVITEKIDGGNCLLVSDLETPVRARNGRKPTETMKPLYRDGGLYWEQEVSRKLPDRFQVFGEWVYARHSIHYGCDCSEPCDDVGPSLSELTGVDDDRAYFQVFGVFDTRLNLWLSWPTVDHVADQLGFPTTPVIYEEDHRDQPTFETVHEAREQLLEYAHAVVDRGGEGIVVRPKYPFHYGQFTDVVGKYVRPNHVTTDEHWSKGETVVNIV</sequence>
<dbReference type="PANTHER" id="PTHR43883:SF1">
    <property type="entry name" value="GLUCONOKINASE"/>
    <property type="match status" value="1"/>
</dbReference>
<name>F7PMP6_9EURY</name>
<evidence type="ECO:0000259" key="1">
    <source>
        <dbReference type="Pfam" id="PF09414"/>
    </source>
</evidence>
<dbReference type="RefSeq" id="WP_008527022.1">
    <property type="nucleotide sequence ID" value="NZ_AFNT02000003.1"/>
</dbReference>
<keyword evidence="2" id="KW-0436">Ligase</keyword>
<dbReference type="Proteomes" id="UP000003861">
    <property type="component" value="Unassembled WGS sequence"/>
</dbReference>
<feature type="domain" description="RNA ligase" evidence="1">
    <location>
        <begin position="178"/>
        <end position="369"/>
    </location>
</feature>
<dbReference type="AlphaFoldDB" id="F7PMP6"/>
<reference evidence="2 3" key="1">
    <citation type="journal article" date="2011" name="J. Bacteriol.">
        <title>Genome sequence of Halorhabdus tiamatea, the first archaeon isolated from a deep-sea anoxic brine lake.</title>
        <authorList>
            <person name="Antunes A."/>
            <person name="Alam I."/>
            <person name="Bajic V.B."/>
            <person name="Stingl U."/>
        </authorList>
    </citation>
    <scope>NUCLEOTIDE SEQUENCE [LARGE SCALE GENOMIC DNA]</scope>
    <source>
        <strain evidence="2 3">SARL4B</strain>
    </source>
</reference>
<dbReference type="InterPro" id="IPR021122">
    <property type="entry name" value="RNA_ligase_dom_REL/Rnl2"/>
</dbReference>
<dbReference type="InterPro" id="IPR052732">
    <property type="entry name" value="Cell-binding_unc_protein"/>
</dbReference>
<dbReference type="GO" id="GO:0016874">
    <property type="term" value="F:ligase activity"/>
    <property type="evidence" value="ECO:0007669"/>
    <property type="project" value="UniProtKB-KW"/>
</dbReference>
<dbReference type="Pfam" id="PF09414">
    <property type="entry name" value="RNA_ligase"/>
    <property type="match status" value="1"/>
</dbReference>
<dbReference type="Gene3D" id="3.30.470.30">
    <property type="entry name" value="DNA ligase/mRNA capping enzyme"/>
    <property type="match status" value="1"/>
</dbReference>
<gene>
    <name evidence="2" type="ORF">HLRTI_000496</name>
</gene>
<dbReference type="SUPFAM" id="SSF56091">
    <property type="entry name" value="DNA ligase/mRNA capping enzyme, catalytic domain"/>
    <property type="match status" value="1"/>
</dbReference>
<comment type="caution">
    <text evidence="2">The sequence shown here is derived from an EMBL/GenBank/DDBJ whole genome shotgun (WGS) entry which is preliminary data.</text>
</comment>
<dbReference type="EMBL" id="AFNT02000003">
    <property type="protein sequence ID" value="ERJ07454.1"/>
    <property type="molecule type" value="Genomic_DNA"/>
</dbReference>
<accession>F7PMP6</accession>
<evidence type="ECO:0000313" key="3">
    <source>
        <dbReference type="Proteomes" id="UP000003861"/>
    </source>
</evidence>
<dbReference type="PANTHER" id="PTHR43883">
    <property type="entry name" value="SLR0207 PROTEIN"/>
    <property type="match status" value="1"/>
</dbReference>
<proteinExistence type="predicted"/>
<protein>
    <submittedName>
        <fullName evidence="2">RNA ligase protein</fullName>
    </submittedName>
</protein>
<evidence type="ECO:0000313" key="2">
    <source>
        <dbReference type="EMBL" id="ERJ07454.1"/>
    </source>
</evidence>
<organism evidence="2 3">
    <name type="scientific">Halorhabdus tiamatea SARL4B</name>
    <dbReference type="NCBI Taxonomy" id="1033806"/>
    <lineage>
        <taxon>Archaea</taxon>
        <taxon>Methanobacteriati</taxon>
        <taxon>Methanobacteriota</taxon>
        <taxon>Stenosarchaea group</taxon>
        <taxon>Halobacteria</taxon>
        <taxon>Halobacteriales</taxon>
        <taxon>Haloarculaceae</taxon>
        <taxon>Halorhabdus</taxon>
    </lineage>
</organism>
<reference evidence="2 3" key="2">
    <citation type="journal article" date="2013" name="PLoS ONE">
        <title>INDIGO - INtegrated Data Warehouse of MIcrobial GenOmes with Examples from the Red Sea Extremophiles.</title>
        <authorList>
            <person name="Alam I."/>
            <person name="Antunes A."/>
            <person name="Kamau A.A."/>
            <person name="Ba Alawi W."/>
            <person name="Kalkatawi M."/>
            <person name="Stingl U."/>
            <person name="Bajic V.B."/>
        </authorList>
    </citation>
    <scope>NUCLEOTIDE SEQUENCE [LARGE SCALE GENOMIC DNA]</scope>
    <source>
        <strain evidence="2 3">SARL4B</strain>
    </source>
</reference>